<organism evidence="1 2">
    <name type="scientific">Devosia pacifica</name>
    <dbReference type="NCBI Taxonomy" id="1335967"/>
    <lineage>
        <taxon>Bacteria</taxon>
        <taxon>Pseudomonadati</taxon>
        <taxon>Pseudomonadota</taxon>
        <taxon>Alphaproteobacteria</taxon>
        <taxon>Hyphomicrobiales</taxon>
        <taxon>Devosiaceae</taxon>
        <taxon>Devosia</taxon>
    </lineage>
</organism>
<gene>
    <name evidence="1" type="ORF">GCM10007989_07670</name>
</gene>
<reference evidence="1" key="2">
    <citation type="submission" date="2020-09" db="EMBL/GenBank/DDBJ databases">
        <authorList>
            <person name="Sun Q."/>
            <person name="Kim S."/>
        </authorList>
    </citation>
    <scope>NUCLEOTIDE SEQUENCE</scope>
    <source>
        <strain evidence="1">KCTC 32437</strain>
    </source>
</reference>
<accession>A0A918S048</accession>
<comment type="caution">
    <text evidence="1">The sequence shown here is derived from an EMBL/GenBank/DDBJ whole genome shotgun (WGS) entry which is preliminary data.</text>
</comment>
<proteinExistence type="predicted"/>
<dbReference type="Proteomes" id="UP000646579">
    <property type="component" value="Unassembled WGS sequence"/>
</dbReference>
<reference evidence="1" key="1">
    <citation type="journal article" date="2014" name="Int. J. Syst. Evol. Microbiol.">
        <title>Complete genome sequence of Corynebacterium casei LMG S-19264T (=DSM 44701T), isolated from a smear-ripened cheese.</title>
        <authorList>
            <consortium name="US DOE Joint Genome Institute (JGI-PGF)"/>
            <person name="Walter F."/>
            <person name="Albersmeier A."/>
            <person name="Kalinowski J."/>
            <person name="Ruckert C."/>
        </authorList>
    </citation>
    <scope>NUCLEOTIDE SEQUENCE</scope>
    <source>
        <strain evidence="1">KCTC 32437</strain>
    </source>
</reference>
<evidence type="ECO:0000313" key="1">
    <source>
        <dbReference type="EMBL" id="GHA15368.1"/>
    </source>
</evidence>
<protein>
    <submittedName>
        <fullName evidence="1">Uncharacterized protein</fullName>
    </submittedName>
</protein>
<name>A0A918S048_9HYPH</name>
<sequence length="88" mass="9471">MALTSSRKPLYAVITFSKVKGGVSIDAARQAKGEASAKRLAERLAENCVGAIAISRVGDPDIGEFDDPIEVARFGDIPEEYERTLLAF</sequence>
<evidence type="ECO:0000313" key="2">
    <source>
        <dbReference type="Proteomes" id="UP000646579"/>
    </source>
</evidence>
<dbReference type="EMBL" id="BMZE01000001">
    <property type="protein sequence ID" value="GHA15368.1"/>
    <property type="molecule type" value="Genomic_DNA"/>
</dbReference>
<dbReference type="AlphaFoldDB" id="A0A918S048"/>
<keyword evidence="2" id="KW-1185">Reference proteome</keyword>
<dbReference type="RefSeq" id="WP_189423585.1">
    <property type="nucleotide sequence ID" value="NZ_BMZE01000001.1"/>
</dbReference>